<comment type="caution">
    <text evidence="2">The sequence shown here is derived from an EMBL/GenBank/DDBJ whole genome shotgun (WGS) entry which is preliminary data.</text>
</comment>
<dbReference type="HOGENOM" id="CLU_081427_1_0_7"/>
<dbReference type="AlphaFoldDB" id="W4LN36"/>
<dbReference type="PROSITE" id="PS50005">
    <property type="entry name" value="TPR"/>
    <property type="match status" value="1"/>
</dbReference>
<protein>
    <submittedName>
        <fullName evidence="2">Uncharacterized protein</fullName>
    </submittedName>
</protein>
<evidence type="ECO:0000256" key="1">
    <source>
        <dbReference type="PROSITE-ProRule" id="PRU00339"/>
    </source>
</evidence>
<accession>W4LN36</accession>
<reference evidence="2 3" key="1">
    <citation type="journal article" date="2014" name="Nature">
        <title>An environmental bacterial taxon with a large and distinct metabolic repertoire.</title>
        <authorList>
            <person name="Wilson M.C."/>
            <person name="Mori T."/>
            <person name="Ruckert C."/>
            <person name="Uria A.R."/>
            <person name="Helf M.J."/>
            <person name="Takada K."/>
            <person name="Gernert C."/>
            <person name="Steffens U.A."/>
            <person name="Heycke N."/>
            <person name="Schmitt S."/>
            <person name="Rinke C."/>
            <person name="Helfrich E.J."/>
            <person name="Brachmann A.O."/>
            <person name="Gurgui C."/>
            <person name="Wakimoto T."/>
            <person name="Kracht M."/>
            <person name="Crusemann M."/>
            <person name="Hentschel U."/>
            <person name="Abe I."/>
            <person name="Matsunaga S."/>
            <person name="Kalinowski J."/>
            <person name="Takeyama H."/>
            <person name="Piel J."/>
        </authorList>
    </citation>
    <scope>NUCLEOTIDE SEQUENCE [LARGE SCALE GENOMIC DNA]</scope>
    <source>
        <strain evidence="3">TSY1</strain>
    </source>
</reference>
<dbReference type="PANTHER" id="PTHR47908">
    <property type="match status" value="1"/>
</dbReference>
<dbReference type="InterPro" id="IPR019734">
    <property type="entry name" value="TPR_rpt"/>
</dbReference>
<dbReference type="Proteomes" id="UP000019141">
    <property type="component" value="Unassembled WGS sequence"/>
</dbReference>
<gene>
    <name evidence="2" type="ORF">ETSY1_14740</name>
</gene>
<proteinExistence type="predicted"/>
<dbReference type="Gene3D" id="1.25.40.10">
    <property type="entry name" value="Tetratricopeptide repeat domain"/>
    <property type="match status" value="1"/>
</dbReference>
<dbReference type="SMART" id="SM00028">
    <property type="entry name" value="TPR"/>
    <property type="match status" value="1"/>
</dbReference>
<evidence type="ECO:0000313" key="3">
    <source>
        <dbReference type="Proteomes" id="UP000019141"/>
    </source>
</evidence>
<sequence>MDLQQQIAALEADVERLTSQLTAETASANVYVQRGMMQFKLGRIEASIADFDQAEQRNPSLTPYLWQRGLSYYYAARFDDGARQFEVDLQVNGQDVEETVWRYLCQAQRQGAEAARAELLPVRNDPRPVMATVYELFAGACDTDALLAVARDRNERFYSQLYAGLYFEAQGDAERARHHMTQAAEMQVLDDYMGWLAVVHRQQRGWN</sequence>
<dbReference type="PANTHER" id="PTHR47908:SF2">
    <property type="entry name" value="TETRATRICOPEPTIDE REPEAT (TPR)-LIKE SUPERFAMILY PROTEIN"/>
    <property type="match status" value="1"/>
</dbReference>
<dbReference type="EMBL" id="AZHW01000439">
    <property type="protein sequence ID" value="ETW99513.1"/>
    <property type="molecule type" value="Genomic_DNA"/>
</dbReference>
<keyword evidence="1" id="KW-0802">TPR repeat</keyword>
<keyword evidence="3" id="KW-1185">Reference proteome</keyword>
<name>W4LN36_ENTF1</name>
<organism evidence="2 3">
    <name type="scientific">Entotheonella factor</name>
    <dbReference type="NCBI Taxonomy" id="1429438"/>
    <lineage>
        <taxon>Bacteria</taxon>
        <taxon>Pseudomonadati</taxon>
        <taxon>Nitrospinota/Tectimicrobiota group</taxon>
        <taxon>Candidatus Tectimicrobiota</taxon>
        <taxon>Candidatus Entotheonellia</taxon>
        <taxon>Candidatus Entotheonellales</taxon>
        <taxon>Candidatus Entotheonellaceae</taxon>
        <taxon>Candidatus Entotheonella</taxon>
    </lineage>
</organism>
<feature type="repeat" description="TPR" evidence="1">
    <location>
        <begin position="28"/>
        <end position="61"/>
    </location>
</feature>
<dbReference type="PATRIC" id="fig|1429438.4.peg.2926"/>
<dbReference type="InterPro" id="IPR011990">
    <property type="entry name" value="TPR-like_helical_dom_sf"/>
</dbReference>
<evidence type="ECO:0000313" key="2">
    <source>
        <dbReference type="EMBL" id="ETW99513.1"/>
    </source>
</evidence>
<dbReference type="SUPFAM" id="SSF48452">
    <property type="entry name" value="TPR-like"/>
    <property type="match status" value="1"/>
</dbReference>